<evidence type="ECO:0000313" key="10">
    <source>
        <dbReference type="Proteomes" id="UP000002220"/>
    </source>
</evidence>
<dbReference type="SUPFAM" id="SSF56112">
    <property type="entry name" value="Protein kinase-like (PK-like)"/>
    <property type="match status" value="1"/>
</dbReference>
<keyword evidence="10" id="KW-1185">Reference proteome</keyword>
<name>D5SQD6_PLAL2</name>
<dbReference type="PANTHER" id="PTHR43289:SF6">
    <property type="entry name" value="SERINE_THREONINE-PROTEIN KINASE NEKL-3"/>
    <property type="match status" value="1"/>
</dbReference>
<evidence type="ECO:0000256" key="2">
    <source>
        <dbReference type="ARBA" id="ARBA00022741"/>
    </source>
</evidence>
<sequence length="605" mass="66097">MPLDDEFLAVAVRNGLLEQVVADQLGALSASSGISSAQAALNAGRLSHDQIDVIEALRSPLDQIPGYELLSLLGQGGMGVVYKARQLAFDRIVALKLVRSGSASSTAVARFENEIRTIGSFSHPHIVTAFDSGKHAGRLYLAMEYLDGQDAEVFIPKERFLPERIVWGMIRQVATGLAYAAERGVTHRDIKPANLLLVTPPSGYPLPEGVPFVKIADFGLALLQEDFDAQTRLTRENAAVGSPHYMSPEQIMGSQVGLKSDIYALGATAYHLLCGHPPYHGYTLTQIYSRKMLRDPAALRELRPGLSADSVSLVERMIHREETERPNDYATLLHRIDTIQQSTDPAGVSASIPQRSSATPGTSPDRYRHSLVAWSRRLMTISAIVVGLAAIAAGFWWSLPINPKLTGPRNWQATGWVRQCFDGASLNGWRTIRGAWVPGAKDEEGGFVLSGRGALGYPLAKPVNGGMMRLDGFRLSVLWQRQSAQIVELQFPEEPSARHGETRSMVFQATPDSIRWGRRMLPTGSLETVFAERFITLPADSVHELRVEFQGGEWLAYLDGQLFGSSPSGPLPSNEFRLVAEVDPGDAEGAAWFSDILLEELGPPI</sequence>
<evidence type="ECO:0000256" key="4">
    <source>
        <dbReference type="ARBA" id="ARBA00022840"/>
    </source>
</evidence>
<dbReference type="AlphaFoldDB" id="D5SQD6"/>
<dbReference type="PANTHER" id="PTHR43289">
    <property type="entry name" value="MITOGEN-ACTIVATED PROTEIN KINASE KINASE KINASE 20-RELATED"/>
    <property type="match status" value="1"/>
</dbReference>
<keyword evidence="3 9" id="KW-0418">Kinase</keyword>
<dbReference type="Gene3D" id="3.30.200.20">
    <property type="entry name" value="Phosphorylase Kinase, domain 1"/>
    <property type="match status" value="1"/>
</dbReference>
<evidence type="ECO:0000256" key="5">
    <source>
        <dbReference type="PROSITE-ProRule" id="PRU10141"/>
    </source>
</evidence>
<dbReference type="GO" id="GO:0005524">
    <property type="term" value="F:ATP binding"/>
    <property type="evidence" value="ECO:0007669"/>
    <property type="project" value="UniProtKB-UniRule"/>
</dbReference>
<keyword evidence="2 5" id="KW-0547">Nucleotide-binding</keyword>
<feature type="region of interest" description="Disordered" evidence="6">
    <location>
        <begin position="343"/>
        <end position="364"/>
    </location>
</feature>
<reference evidence="9 10" key="1">
    <citation type="journal article" date="2010" name="Stand. Genomic Sci.">
        <title>Complete genome sequence of Planctomyces limnophilus type strain (Mu 290).</title>
        <authorList>
            <person name="Labutti K."/>
            <person name="Sikorski J."/>
            <person name="Schneider S."/>
            <person name="Nolan M."/>
            <person name="Lucas S."/>
            <person name="Glavina Del Rio T."/>
            <person name="Tice H."/>
            <person name="Cheng J.F."/>
            <person name="Goodwin L."/>
            <person name="Pitluck S."/>
            <person name="Liolios K."/>
            <person name="Ivanova N."/>
            <person name="Mavromatis K."/>
            <person name="Mikhailova N."/>
            <person name="Pati A."/>
            <person name="Chen A."/>
            <person name="Palaniappan K."/>
            <person name="Land M."/>
            <person name="Hauser L."/>
            <person name="Chang Y.J."/>
            <person name="Jeffries C.D."/>
            <person name="Tindall B.J."/>
            <person name="Rohde M."/>
            <person name="Goker M."/>
            <person name="Woyke T."/>
            <person name="Bristow J."/>
            <person name="Eisen J.A."/>
            <person name="Markowitz V."/>
            <person name="Hugenholtz P."/>
            <person name="Kyrpides N.C."/>
            <person name="Klenk H.P."/>
            <person name="Lapidus A."/>
        </authorList>
    </citation>
    <scope>NUCLEOTIDE SEQUENCE [LARGE SCALE GENOMIC DNA]</scope>
    <source>
        <strain evidence="10">ATCC 43296 / DSM 3776 / IFAM 1008 / 290</strain>
    </source>
</reference>
<dbReference type="CDD" id="cd14014">
    <property type="entry name" value="STKc_PknB_like"/>
    <property type="match status" value="1"/>
</dbReference>
<dbReference type="InterPro" id="IPR011009">
    <property type="entry name" value="Kinase-like_dom_sf"/>
</dbReference>
<protein>
    <submittedName>
        <fullName evidence="9">Serine/threonine protein kinase-related protein</fullName>
    </submittedName>
</protein>
<dbReference type="SMART" id="SM00220">
    <property type="entry name" value="S_TKc"/>
    <property type="match status" value="1"/>
</dbReference>
<dbReference type="Gene3D" id="1.10.510.10">
    <property type="entry name" value="Transferase(Phosphotransferase) domain 1"/>
    <property type="match status" value="1"/>
</dbReference>
<dbReference type="InterPro" id="IPR008271">
    <property type="entry name" value="Ser/Thr_kinase_AS"/>
</dbReference>
<accession>D5SQD6</accession>
<feature type="compositionally biased region" description="Polar residues" evidence="6">
    <location>
        <begin position="351"/>
        <end position="362"/>
    </location>
</feature>
<dbReference type="PROSITE" id="PS00107">
    <property type="entry name" value="PROTEIN_KINASE_ATP"/>
    <property type="match status" value="1"/>
</dbReference>
<dbReference type="PROSITE" id="PS00108">
    <property type="entry name" value="PROTEIN_KINASE_ST"/>
    <property type="match status" value="1"/>
</dbReference>
<dbReference type="HOGENOM" id="CLU_451173_0_0_0"/>
<feature type="transmembrane region" description="Helical" evidence="7">
    <location>
        <begin position="378"/>
        <end position="399"/>
    </location>
</feature>
<evidence type="ECO:0000256" key="7">
    <source>
        <dbReference type="SAM" id="Phobius"/>
    </source>
</evidence>
<dbReference type="eggNOG" id="COG0515">
    <property type="taxonomic scope" value="Bacteria"/>
</dbReference>
<gene>
    <name evidence="9" type="ordered locus">Plim_0540</name>
</gene>
<dbReference type="InterPro" id="IPR017441">
    <property type="entry name" value="Protein_kinase_ATP_BS"/>
</dbReference>
<dbReference type="Proteomes" id="UP000002220">
    <property type="component" value="Chromosome"/>
</dbReference>
<keyword evidence="7" id="KW-1133">Transmembrane helix</keyword>
<evidence type="ECO:0000256" key="6">
    <source>
        <dbReference type="SAM" id="MobiDB-lite"/>
    </source>
</evidence>
<dbReference type="GO" id="GO:0004674">
    <property type="term" value="F:protein serine/threonine kinase activity"/>
    <property type="evidence" value="ECO:0007669"/>
    <property type="project" value="UniProtKB-KW"/>
</dbReference>
<keyword evidence="4 5" id="KW-0067">ATP-binding</keyword>
<organism evidence="9 10">
    <name type="scientific">Planctopirus limnophila (strain ATCC 43296 / DSM 3776 / IFAM 1008 / Mu 290)</name>
    <name type="common">Planctomyces limnophilus</name>
    <dbReference type="NCBI Taxonomy" id="521674"/>
    <lineage>
        <taxon>Bacteria</taxon>
        <taxon>Pseudomonadati</taxon>
        <taxon>Planctomycetota</taxon>
        <taxon>Planctomycetia</taxon>
        <taxon>Planctomycetales</taxon>
        <taxon>Planctomycetaceae</taxon>
        <taxon>Planctopirus</taxon>
    </lineage>
</organism>
<feature type="domain" description="Protein kinase" evidence="8">
    <location>
        <begin position="67"/>
        <end position="337"/>
    </location>
</feature>
<keyword evidence="7" id="KW-0812">Transmembrane</keyword>
<dbReference type="PROSITE" id="PS50011">
    <property type="entry name" value="PROTEIN_KINASE_DOM"/>
    <property type="match status" value="1"/>
</dbReference>
<evidence type="ECO:0000256" key="3">
    <source>
        <dbReference type="ARBA" id="ARBA00022777"/>
    </source>
</evidence>
<evidence type="ECO:0000313" key="9">
    <source>
        <dbReference type="EMBL" id="ADG66388.1"/>
    </source>
</evidence>
<proteinExistence type="predicted"/>
<evidence type="ECO:0000256" key="1">
    <source>
        <dbReference type="ARBA" id="ARBA00022679"/>
    </source>
</evidence>
<dbReference type="STRING" id="521674.Plim_0540"/>
<evidence type="ECO:0000259" key="8">
    <source>
        <dbReference type="PROSITE" id="PS50011"/>
    </source>
</evidence>
<keyword evidence="1" id="KW-0808">Transferase</keyword>
<dbReference type="EMBL" id="CP001744">
    <property type="protein sequence ID" value="ADG66388.1"/>
    <property type="molecule type" value="Genomic_DNA"/>
</dbReference>
<dbReference type="RefSeq" id="WP_013108819.1">
    <property type="nucleotide sequence ID" value="NC_014148.1"/>
</dbReference>
<dbReference type="KEGG" id="plm:Plim_0540"/>
<dbReference type="InterPro" id="IPR000719">
    <property type="entry name" value="Prot_kinase_dom"/>
</dbReference>
<dbReference type="OrthoDB" id="240423at2"/>
<keyword evidence="7" id="KW-0472">Membrane</keyword>
<keyword evidence="9" id="KW-0723">Serine/threonine-protein kinase</keyword>
<feature type="binding site" evidence="5">
    <location>
        <position position="96"/>
    </location>
    <ligand>
        <name>ATP</name>
        <dbReference type="ChEBI" id="CHEBI:30616"/>
    </ligand>
</feature>
<dbReference type="Pfam" id="PF00069">
    <property type="entry name" value="Pkinase"/>
    <property type="match status" value="1"/>
</dbReference>